<keyword evidence="4" id="KW-0804">Transcription</keyword>
<dbReference type="Gene3D" id="1.10.10.10">
    <property type="entry name" value="Winged helix-like DNA-binding domain superfamily/Winged helix DNA-binding domain"/>
    <property type="match status" value="1"/>
</dbReference>
<dbReference type="InterPro" id="IPR036390">
    <property type="entry name" value="WH_DNA-bd_sf"/>
</dbReference>
<dbReference type="GO" id="GO:0003677">
    <property type="term" value="F:DNA binding"/>
    <property type="evidence" value="ECO:0007669"/>
    <property type="project" value="UniProtKB-KW"/>
</dbReference>
<evidence type="ECO:0000313" key="6">
    <source>
        <dbReference type="EMBL" id="EET05035.1"/>
    </source>
</evidence>
<comment type="similarity">
    <text evidence="1">Belongs to the LysR transcriptional regulatory family.</text>
</comment>
<gene>
    <name evidence="6" type="ORF">BURPS1710A_A1487</name>
</gene>
<dbReference type="GO" id="GO:0003700">
    <property type="term" value="F:DNA-binding transcription factor activity"/>
    <property type="evidence" value="ECO:0007669"/>
    <property type="project" value="InterPro"/>
</dbReference>
<dbReference type="EMBL" id="CM000833">
    <property type="protein sequence ID" value="EET05035.1"/>
    <property type="molecule type" value="Genomic_DNA"/>
</dbReference>
<dbReference type="PANTHER" id="PTHR30419">
    <property type="entry name" value="HTH-TYPE TRANSCRIPTIONAL REGULATOR YBHD"/>
    <property type="match status" value="1"/>
</dbReference>
<dbReference type="Pfam" id="PF03466">
    <property type="entry name" value="LysR_substrate"/>
    <property type="match status" value="1"/>
</dbReference>
<dbReference type="GO" id="GO:0005829">
    <property type="term" value="C:cytosol"/>
    <property type="evidence" value="ECO:0007669"/>
    <property type="project" value="TreeGrafter"/>
</dbReference>
<protein>
    <submittedName>
        <fullName evidence="6">Transcriptional regulator, LysR family</fullName>
    </submittedName>
</protein>
<keyword evidence="2" id="KW-0805">Transcription regulation</keyword>
<dbReference type="InterPro" id="IPR050950">
    <property type="entry name" value="HTH-type_LysR_regulators"/>
</dbReference>
<keyword evidence="3" id="KW-0238">DNA-binding</keyword>
<accession>A0A0E1VVS7</accession>
<sequence length="303" mass="33344">MRFDITDLRLFVSVIEAGSITHGASRVNLALGSASGRIKQMEETAGVALLVRERLGVKPTEAGHTLLRHARATLASMQRLTDDLGEFANGLRGTVRLLTNTNALTEFLPGPIARFLAQHRNVSVELEEMLSHEIVAALVEGVADIGIVAAREDIGGLQRFPFATDRLCAVVPASQPEFANARDVSFASLLDYDFVGYAAGAAIQTYLEAHARELHRRLRPRIHLRSFDAICRLVENGVGVSVVPESAARRCRRTMSIKTLALRENWALREMRVCVADVDALPMYARQLLGHLVESGRAFARRR</sequence>
<proteinExistence type="inferred from homology"/>
<evidence type="ECO:0000259" key="5">
    <source>
        <dbReference type="PROSITE" id="PS50931"/>
    </source>
</evidence>
<reference evidence="6" key="1">
    <citation type="submission" date="2009-05" db="EMBL/GenBank/DDBJ databases">
        <authorList>
            <person name="Harkins D.M."/>
            <person name="DeShazer D."/>
            <person name="Woods D.E."/>
            <person name="Brinkac L.M."/>
            <person name="Brown K.A."/>
            <person name="Hung G.C."/>
            <person name="Tuanyok A."/>
            <person name="Zhang B."/>
            <person name="Nierman W.C."/>
        </authorList>
    </citation>
    <scope>NUCLEOTIDE SEQUENCE [LARGE SCALE GENOMIC DNA]</scope>
    <source>
        <strain evidence="6">1710a</strain>
    </source>
</reference>
<dbReference type="InterPro" id="IPR000847">
    <property type="entry name" value="LysR_HTH_N"/>
</dbReference>
<evidence type="ECO:0000256" key="1">
    <source>
        <dbReference type="ARBA" id="ARBA00009437"/>
    </source>
</evidence>
<dbReference type="SUPFAM" id="SSF53850">
    <property type="entry name" value="Periplasmic binding protein-like II"/>
    <property type="match status" value="1"/>
</dbReference>
<evidence type="ECO:0000256" key="2">
    <source>
        <dbReference type="ARBA" id="ARBA00023015"/>
    </source>
</evidence>
<dbReference type="AlphaFoldDB" id="A0A0E1VVS7"/>
<dbReference type="PROSITE" id="PS50931">
    <property type="entry name" value="HTH_LYSR"/>
    <property type="match status" value="1"/>
</dbReference>
<dbReference type="RefSeq" id="WP_004525240.1">
    <property type="nucleotide sequence ID" value="NZ_CM000833.1"/>
</dbReference>
<dbReference type="Pfam" id="PF00126">
    <property type="entry name" value="HTH_1"/>
    <property type="match status" value="1"/>
</dbReference>
<dbReference type="Gene3D" id="3.40.190.290">
    <property type="match status" value="1"/>
</dbReference>
<dbReference type="HOGENOM" id="CLU_039613_6_0_4"/>
<evidence type="ECO:0000256" key="3">
    <source>
        <dbReference type="ARBA" id="ARBA00023125"/>
    </source>
</evidence>
<dbReference type="PANTHER" id="PTHR30419:SF2">
    <property type="entry name" value="LYSR FAMILY TRANSCRIPTIONAL REGULATOR"/>
    <property type="match status" value="1"/>
</dbReference>
<dbReference type="InterPro" id="IPR005119">
    <property type="entry name" value="LysR_subst-bd"/>
</dbReference>
<dbReference type="Proteomes" id="UP000001812">
    <property type="component" value="Chromosome II"/>
</dbReference>
<dbReference type="SUPFAM" id="SSF46785">
    <property type="entry name" value="Winged helix' DNA-binding domain"/>
    <property type="match status" value="1"/>
</dbReference>
<organism evidence="6">
    <name type="scientific">Burkholderia pseudomallei 1710a</name>
    <dbReference type="NCBI Taxonomy" id="320371"/>
    <lineage>
        <taxon>Bacteria</taxon>
        <taxon>Pseudomonadati</taxon>
        <taxon>Pseudomonadota</taxon>
        <taxon>Betaproteobacteria</taxon>
        <taxon>Burkholderiales</taxon>
        <taxon>Burkholderiaceae</taxon>
        <taxon>Burkholderia</taxon>
        <taxon>pseudomallei group</taxon>
    </lineage>
</organism>
<name>A0A0E1VVS7_BURPE</name>
<dbReference type="CDD" id="cd08421">
    <property type="entry name" value="PBP2_LTTR_like_1"/>
    <property type="match status" value="1"/>
</dbReference>
<evidence type="ECO:0000256" key="4">
    <source>
        <dbReference type="ARBA" id="ARBA00023163"/>
    </source>
</evidence>
<feature type="domain" description="HTH lysR-type" evidence="5">
    <location>
        <begin position="3"/>
        <end position="60"/>
    </location>
</feature>
<dbReference type="GeneID" id="93063833"/>
<dbReference type="InterPro" id="IPR036388">
    <property type="entry name" value="WH-like_DNA-bd_sf"/>
</dbReference>